<feature type="binding site" evidence="9">
    <location>
        <position position="270"/>
    </location>
    <ligand>
        <name>L-citrulline</name>
        <dbReference type="ChEBI" id="CHEBI:57743"/>
    </ligand>
</feature>
<dbReference type="GO" id="GO:0004055">
    <property type="term" value="F:argininosuccinate synthase activity"/>
    <property type="evidence" value="ECO:0007669"/>
    <property type="project" value="UniProtKB-UniRule"/>
</dbReference>
<accession>A0A380RXB6</accession>
<proteinExistence type="inferred from homology"/>
<dbReference type="PANTHER" id="PTHR11587:SF2">
    <property type="entry name" value="ARGININOSUCCINATE SYNTHASE"/>
    <property type="match status" value="1"/>
</dbReference>
<dbReference type="EC" id="6.3.4.5" evidence="3 9"/>
<dbReference type="NCBIfam" id="NF001770">
    <property type="entry name" value="PRK00509.1"/>
    <property type="match status" value="1"/>
</dbReference>
<evidence type="ECO:0000256" key="7">
    <source>
        <dbReference type="ARBA" id="ARBA00022741"/>
    </source>
</evidence>
<reference evidence="12 13" key="1">
    <citation type="submission" date="2017-08" db="EMBL/GenBank/DDBJ databases">
        <authorList>
            <person name="de Groot N.N."/>
        </authorList>
    </citation>
    <scope>NUCLEOTIDE SEQUENCE [LARGE SCALE GENOMIC DNA]</scope>
    <source>
        <strain evidence="12 13">HM2</strain>
    </source>
</reference>
<sequence length="422" mass="46977">MAKTESKKKVVLAYSGGLDTSIIIPWLKETYDVEVIAFAADLGQNDFPNAKALEEKALKTGASKCYVLDLKKEFLEEYVWPTVRAGAKYEGTYLLGTSFARPLIAKYQVKIAEKEGAYAVAHGATGKGNDQVRFELTYAALNPKLEVIAPWKDPRWTFHSREDAIDYAAAHKIPLNGISKKKIYSEDGNLWHLSHEGGVLEFPEQEHKYEFLKHTNTYEKAPNKADHVTISFEKGNPVAINGKKMGAVELLEFLNEIGGKNACGLLDIVENRLVGLKSRGVYETPGGTLLYKAHECLQQLVLDKETLFEAQKMSMTYANLVYNGQWFTPLRQAMDAFFNEVNKVVTGDVTLKLYKGNIIPAGIKSPYSLYDMGLGGFTDVDMYDQKDATGFIRCYGLPLKTRALLLGKKTNVDFGGVPSLKK</sequence>
<dbReference type="PROSITE" id="PS00564">
    <property type="entry name" value="ARGININOSUCCIN_SYN_1"/>
    <property type="match status" value="1"/>
</dbReference>
<comment type="subunit">
    <text evidence="2 9">Homotetramer.</text>
</comment>
<feature type="binding site" evidence="9">
    <location>
        <position position="194"/>
    </location>
    <ligand>
        <name>L-citrulline</name>
        <dbReference type="ChEBI" id="CHEBI:57743"/>
    </ligand>
</feature>
<dbReference type="InterPro" id="IPR024074">
    <property type="entry name" value="AS_cat/multimer_dom_body"/>
</dbReference>
<gene>
    <name evidence="9" type="primary">argG</name>
    <name evidence="12" type="ORF">SAMN05661053_1316</name>
</gene>
<dbReference type="EMBL" id="UHJL01000001">
    <property type="protein sequence ID" value="SUQ20064.1"/>
    <property type="molecule type" value="Genomic_DNA"/>
</dbReference>
<feature type="binding site" evidence="9">
    <location>
        <begin position="13"/>
        <end position="21"/>
    </location>
    <ligand>
        <name>ATP</name>
        <dbReference type="ChEBI" id="CHEBI:30616"/>
    </ligand>
</feature>
<feature type="binding site" evidence="9">
    <location>
        <position position="129"/>
    </location>
    <ligand>
        <name>L-aspartate</name>
        <dbReference type="ChEBI" id="CHEBI:29991"/>
    </ligand>
</feature>
<dbReference type="InterPro" id="IPR048268">
    <property type="entry name" value="Arginosuc_syn_C"/>
</dbReference>
<comment type="catalytic activity">
    <reaction evidence="9">
        <text>L-citrulline + L-aspartate + ATP = 2-(N(omega)-L-arginino)succinate + AMP + diphosphate + H(+)</text>
        <dbReference type="Rhea" id="RHEA:10932"/>
        <dbReference type="ChEBI" id="CHEBI:15378"/>
        <dbReference type="ChEBI" id="CHEBI:29991"/>
        <dbReference type="ChEBI" id="CHEBI:30616"/>
        <dbReference type="ChEBI" id="CHEBI:33019"/>
        <dbReference type="ChEBI" id="CHEBI:57472"/>
        <dbReference type="ChEBI" id="CHEBI:57743"/>
        <dbReference type="ChEBI" id="CHEBI:456215"/>
        <dbReference type="EC" id="6.3.4.5"/>
    </reaction>
</comment>
<evidence type="ECO:0000256" key="3">
    <source>
        <dbReference type="ARBA" id="ARBA00012286"/>
    </source>
</evidence>
<dbReference type="GO" id="GO:0000053">
    <property type="term" value="P:argininosuccinate metabolic process"/>
    <property type="evidence" value="ECO:0007669"/>
    <property type="project" value="TreeGrafter"/>
</dbReference>
<feature type="domain" description="Arginosuccinate synthase C-terminal" evidence="11">
    <location>
        <begin position="184"/>
        <end position="400"/>
    </location>
</feature>
<evidence type="ECO:0000259" key="11">
    <source>
        <dbReference type="Pfam" id="PF20979"/>
    </source>
</evidence>
<dbReference type="RefSeq" id="WP_072827569.1">
    <property type="nucleotide sequence ID" value="NZ_CACZDK010000039.1"/>
</dbReference>
<dbReference type="Gene3D" id="3.90.1260.10">
    <property type="entry name" value="Argininosuccinate synthetase, chain A, domain 2"/>
    <property type="match status" value="1"/>
</dbReference>
<evidence type="ECO:0000256" key="6">
    <source>
        <dbReference type="ARBA" id="ARBA00022605"/>
    </source>
</evidence>
<dbReference type="UniPathway" id="UPA00068">
    <property type="reaction ID" value="UER00113"/>
</dbReference>
<dbReference type="SUPFAM" id="SSF69864">
    <property type="entry name" value="Argininosuccinate synthetase, C-terminal domain"/>
    <property type="match status" value="1"/>
</dbReference>
<evidence type="ECO:0000259" key="10">
    <source>
        <dbReference type="Pfam" id="PF00764"/>
    </source>
</evidence>
<dbReference type="GO" id="GO:0006526">
    <property type="term" value="P:L-arginine biosynthetic process"/>
    <property type="evidence" value="ECO:0007669"/>
    <property type="project" value="UniProtKB-UniRule"/>
</dbReference>
<evidence type="ECO:0000256" key="1">
    <source>
        <dbReference type="ARBA" id="ARBA00004967"/>
    </source>
</evidence>
<dbReference type="InterPro" id="IPR023434">
    <property type="entry name" value="Arginosuc_synth_type_1_subfam"/>
</dbReference>
<feature type="binding site" evidence="9">
    <location>
        <position position="123"/>
    </location>
    <ligand>
        <name>ATP</name>
        <dbReference type="ChEBI" id="CHEBI:30616"/>
    </ligand>
</feature>
<comment type="subcellular location">
    <subcellularLocation>
        <location evidence="9">Cytoplasm</location>
    </subcellularLocation>
</comment>
<dbReference type="InterPro" id="IPR001518">
    <property type="entry name" value="Arginosuc_synth"/>
</dbReference>
<dbReference type="HAMAP" id="MF_00005">
    <property type="entry name" value="Arg_succ_synth_type1"/>
    <property type="match status" value="1"/>
</dbReference>
<protein>
    <recommendedName>
        <fullName evidence="3 9">Argininosuccinate synthase</fullName>
        <ecNumber evidence="3 9">6.3.4.5</ecNumber>
    </recommendedName>
    <alternativeName>
        <fullName evidence="9">Citrulline--aspartate ligase</fullName>
    </alternativeName>
</protein>
<keyword evidence="7 9" id="KW-0547">Nucleotide-binding</keyword>
<feature type="binding site" evidence="9">
    <location>
        <position position="130"/>
    </location>
    <ligand>
        <name>L-aspartate</name>
        <dbReference type="ChEBI" id="CHEBI:29991"/>
    </ligand>
</feature>
<keyword evidence="8 9" id="KW-0067">ATP-binding</keyword>
<dbReference type="PROSITE" id="PS00565">
    <property type="entry name" value="ARGININOSUCCIN_SYN_2"/>
    <property type="match status" value="1"/>
</dbReference>
<organism evidence="12 13">
    <name type="scientific">Fibrobacter succinogenes</name>
    <name type="common">Bacteroides succinogenes</name>
    <dbReference type="NCBI Taxonomy" id="833"/>
    <lineage>
        <taxon>Bacteria</taxon>
        <taxon>Pseudomonadati</taxon>
        <taxon>Fibrobacterota</taxon>
        <taxon>Fibrobacteria</taxon>
        <taxon>Fibrobacterales</taxon>
        <taxon>Fibrobacteraceae</taxon>
        <taxon>Fibrobacter</taxon>
    </lineage>
</organism>
<dbReference type="PANTHER" id="PTHR11587">
    <property type="entry name" value="ARGININOSUCCINATE SYNTHASE"/>
    <property type="match status" value="1"/>
</dbReference>
<keyword evidence="9" id="KW-0963">Cytoplasm</keyword>
<keyword evidence="5 9" id="KW-0436">Ligase</keyword>
<feature type="binding site" evidence="9">
    <location>
        <position position="125"/>
    </location>
    <ligand>
        <name>L-aspartate</name>
        <dbReference type="ChEBI" id="CHEBI:29991"/>
    </ligand>
</feature>
<dbReference type="FunFam" id="3.40.50.620:FF:000019">
    <property type="entry name" value="Argininosuccinate synthase"/>
    <property type="match status" value="1"/>
</dbReference>
<comment type="pathway">
    <text evidence="1 9">Amino-acid biosynthesis; L-arginine biosynthesis; L-arginine from L-ornithine and carbamoyl phosphate: step 2/3.</text>
</comment>
<evidence type="ECO:0000313" key="13">
    <source>
        <dbReference type="Proteomes" id="UP000255423"/>
    </source>
</evidence>
<feature type="binding site" evidence="9">
    <location>
        <position position="93"/>
    </location>
    <ligand>
        <name>L-citrulline</name>
        <dbReference type="ChEBI" id="CHEBI:57743"/>
    </ligand>
</feature>
<dbReference type="GO" id="GO:0005737">
    <property type="term" value="C:cytoplasm"/>
    <property type="evidence" value="ECO:0007669"/>
    <property type="project" value="UniProtKB-SubCell"/>
</dbReference>
<name>A0A380RXB6_FIBSU</name>
<feature type="domain" description="Arginosuccinate synthase-like N-terminal" evidence="10">
    <location>
        <begin position="9"/>
        <end position="174"/>
    </location>
</feature>
<feature type="binding site" evidence="9">
    <location>
        <position position="40"/>
    </location>
    <ligand>
        <name>ATP</name>
        <dbReference type="ChEBI" id="CHEBI:30616"/>
    </ligand>
</feature>
<dbReference type="InterPro" id="IPR018223">
    <property type="entry name" value="Arginosuc_synth_CS"/>
</dbReference>
<feature type="binding site" evidence="9">
    <location>
        <position position="133"/>
    </location>
    <ligand>
        <name>L-citrulline</name>
        <dbReference type="ChEBI" id="CHEBI:57743"/>
    </ligand>
</feature>
<evidence type="ECO:0000313" key="12">
    <source>
        <dbReference type="EMBL" id="SUQ20064.1"/>
    </source>
</evidence>
<dbReference type="InterPro" id="IPR014729">
    <property type="entry name" value="Rossmann-like_a/b/a_fold"/>
</dbReference>
<dbReference type="InterPro" id="IPR048267">
    <property type="entry name" value="Arginosuc_syn_N"/>
</dbReference>
<dbReference type="GO" id="GO:0000050">
    <property type="term" value="P:urea cycle"/>
    <property type="evidence" value="ECO:0007669"/>
    <property type="project" value="TreeGrafter"/>
</dbReference>
<dbReference type="FunFam" id="3.90.1260.10:FF:000007">
    <property type="entry name" value="Argininosuccinate synthase"/>
    <property type="match status" value="1"/>
</dbReference>
<keyword evidence="4 9" id="KW-0055">Arginine biosynthesis</keyword>
<dbReference type="GO" id="GO:0005524">
    <property type="term" value="F:ATP binding"/>
    <property type="evidence" value="ECO:0007669"/>
    <property type="project" value="UniProtKB-UniRule"/>
</dbReference>
<feature type="binding site" evidence="9">
    <location>
        <position position="129"/>
    </location>
    <ligand>
        <name>L-citrulline</name>
        <dbReference type="ChEBI" id="CHEBI:57743"/>
    </ligand>
</feature>
<feature type="binding site" evidence="9">
    <location>
        <position position="185"/>
    </location>
    <ligand>
        <name>L-citrulline</name>
        <dbReference type="ChEBI" id="CHEBI:57743"/>
    </ligand>
</feature>
<feature type="binding site" evidence="9">
    <location>
        <position position="282"/>
    </location>
    <ligand>
        <name>L-citrulline</name>
        <dbReference type="ChEBI" id="CHEBI:57743"/>
    </ligand>
</feature>
<evidence type="ECO:0000256" key="2">
    <source>
        <dbReference type="ARBA" id="ARBA00011881"/>
    </source>
</evidence>
<keyword evidence="6 9" id="KW-0028">Amino-acid biosynthesis</keyword>
<dbReference type="Gene3D" id="3.40.50.620">
    <property type="entry name" value="HUPs"/>
    <property type="match status" value="1"/>
</dbReference>
<dbReference type="Gene3D" id="1.20.5.470">
    <property type="entry name" value="Single helix bin"/>
    <property type="match status" value="1"/>
</dbReference>
<evidence type="ECO:0000256" key="8">
    <source>
        <dbReference type="ARBA" id="ARBA00022840"/>
    </source>
</evidence>
<dbReference type="AlphaFoldDB" id="A0A380RXB6"/>
<dbReference type="Pfam" id="PF00764">
    <property type="entry name" value="Arginosuc_synth"/>
    <property type="match status" value="1"/>
</dbReference>
<evidence type="ECO:0000256" key="5">
    <source>
        <dbReference type="ARBA" id="ARBA00022598"/>
    </source>
</evidence>
<comment type="similarity">
    <text evidence="9">Belongs to the argininosuccinate synthase family. Type 1 subfamily.</text>
</comment>
<evidence type="ECO:0000256" key="9">
    <source>
        <dbReference type="HAMAP-Rule" id="MF_00005"/>
    </source>
</evidence>
<dbReference type="Proteomes" id="UP000255423">
    <property type="component" value="Unassembled WGS sequence"/>
</dbReference>
<dbReference type="Pfam" id="PF20979">
    <property type="entry name" value="Arginosuc_syn_C"/>
    <property type="match status" value="1"/>
</dbReference>
<evidence type="ECO:0000256" key="4">
    <source>
        <dbReference type="ARBA" id="ARBA00022571"/>
    </source>
</evidence>
<dbReference type="CDD" id="cd01999">
    <property type="entry name" value="ASS"/>
    <property type="match status" value="1"/>
</dbReference>
<feature type="binding site" evidence="9">
    <location>
        <position position="98"/>
    </location>
    <ligand>
        <name>L-citrulline</name>
        <dbReference type="ChEBI" id="CHEBI:57743"/>
    </ligand>
</feature>
<dbReference type="NCBIfam" id="TIGR00032">
    <property type="entry name" value="argG"/>
    <property type="match status" value="1"/>
</dbReference>
<dbReference type="SUPFAM" id="SSF52402">
    <property type="entry name" value="Adenine nucleotide alpha hydrolases-like"/>
    <property type="match status" value="1"/>
</dbReference>